<dbReference type="EMBL" id="FNVS01000005">
    <property type="protein sequence ID" value="SEF70107.1"/>
    <property type="molecule type" value="Genomic_DNA"/>
</dbReference>
<feature type="domain" description="Glycine radical" evidence="4">
    <location>
        <begin position="569"/>
        <end position="689"/>
    </location>
</feature>
<feature type="modified residue" description="Glycine radical" evidence="3">
    <location>
        <position position="665"/>
    </location>
</feature>
<dbReference type="PROSITE" id="PS51554">
    <property type="entry name" value="PFL"/>
    <property type="match status" value="1"/>
</dbReference>
<dbReference type="InterPro" id="IPR004184">
    <property type="entry name" value="PFL_dom"/>
</dbReference>
<keyword evidence="2" id="KW-0456">Lyase</keyword>
<feature type="domain" description="PFL" evidence="5">
    <location>
        <begin position="3"/>
        <end position="562"/>
    </location>
</feature>
<dbReference type="PROSITE" id="PS51149">
    <property type="entry name" value="GLY_RADICAL_2"/>
    <property type="match status" value="1"/>
</dbReference>
<keyword evidence="7" id="KW-1185">Reference proteome</keyword>
<dbReference type="GO" id="GO:0016829">
    <property type="term" value="F:lyase activity"/>
    <property type="evidence" value="ECO:0007669"/>
    <property type="project" value="UniProtKB-KW"/>
</dbReference>
<dbReference type="PANTHER" id="PTHR43641:SF2">
    <property type="entry name" value="DEHYDRATASE YBIW-RELATED"/>
    <property type="match status" value="1"/>
</dbReference>
<dbReference type="Gene3D" id="3.20.70.20">
    <property type="match status" value="1"/>
</dbReference>
<evidence type="ECO:0000259" key="4">
    <source>
        <dbReference type="PROSITE" id="PS51149"/>
    </source>
</evidence>
<dbReference type="GO" id="GO:0005829">
    <property type="term" value="C:cytosol"/>
    <property type="evidence" value="ECO:0007669"/>
    <property type="project" value="TreeGrafter"/>
</dbReference>
<evidence type="ECO:0000256" key="2">
    <source>
        <dbReference type="ARBA" id="ARBA00023239"/>
    </source>
</evidence>
<dbReference type="GO" id="GO:0016740">
    <property type="term" value="F:transferase activity"/>
    <property type="evidence" value="ECO:0007669"/>
    <property type="project" value="UniProtKB-KW"/>
</dbReference>
<dbReference type="Pfam" id="PF02901">
    <property type="entry name" value="PFL-like"/>
    <property type="match status" value="1"/>
</dbReference>
<evidence type="ECO:0000256" key="1">
    <source>
        <dbReference type="ARBA" id="ARBA00022818"/>
    </source>
</evidence>
<keyword evidence="1 3" id="KW-0556">Organic radical</keyword>
<accession>A0A8G2BV89</accession>
<dbReference type="PANTHER" id="PTHR43641">
    <property type="entry name" value="FORMATE ACETYLTRANSFERASE 3-RELATED"/>
    <property type="match status" value="1"/>
</dbReference>
<gene>
    <name evidence="6" type="ORF">SAMN05444001_10532</name>
</gene>
<evidence type="ECO:0000259" key="5">
    <source>
        <dbReference type="PROSITE" id="PS51554"/>
    </source>
</evidence>
<dbReference type="InterPro" id="IPR051215">
    <property type="entry name" value="GRE"/>
</dbReference>
<evidence type="ECO:0000313" key="7">
    <source>
        <dbReference type="Proteomes" id="UP000236725"/>
    </source>
</evidence>
<dbReference type="RefSeq" id="WP_099463995.1">
    <property type="nucleotide sequence ID" value="NZ_FNVS01000005.1"/>
</dbReference>
<evidence type="ECO:0000313" key="6">
    <source>
        <dbReference type="EMBL" id="SEF70107.1"/>
    </source>
</evidence>
<organism evidence="6 7">
    <name type="scientific">Parabacteroides chinchillae</name>
    <dbReference type="NCBI Taxonomy" id="871327"/>
    <lineage>
        <taxon>Bacteria</taxon>
        <taxon>Pseudomonadati</taxon>
        <taxon>Bacteroidota</taxon>
        <taxon>Bacteroidia</taxon>
        <taxon>Bacteroidales</taxon>
        <taxon>Tannerellaceae</taxon>
        <taxon>Parabacteroides</taxon>
    </lineage>
</organism>
<dbReference type="SUPFAM" id="SSF51998">
    <property type="entry name" value="PFL-like glycyl radical enzymes"/>
    <property type="match status" value="1"/>
</dbReference>
<proteinExistence type="predicted"/>
<reference evidence="6 7" key="1">
    <citation type="submission" date="2016-10" db="EMBL/GenBank/DDBJ databases">
        <authorList>
            <person name="Varghese N."/>
            <person name="Submissions S."/>
        </authorList>
    </citation>
    <scope>NUCLEOTIDE SEQUENCE [LARGE SCALE GENOMIC DNA]</scope>
    <source>
        <strain evidence="6 7">DSM 29073</strain>
    </source>
</reference>
<dbReference type="InterPro" id="IPR001150">
    <property type="entry name" value="Gly_radical"/>
</dbReference>
<name>A0A8G2BV89_9BACT</name>
<dbReference type="Proteomes" id="UP000236725">
    <property type="component" value="Unassembled WGS sequence"/>
</dbReference>
<sequence>MNERIKNLREYLLDKKHHQFRRTPGELGIQNLSDEYKASGFSPVKRSAACFSAMLEKEQPVILPGEKIVFTRTVTEVPEVFTKEEWDAIKTSHYIHEKGYVCNISPDYAYTLTYGLEARKEEISKRLEDAGLTKDQKEFLLSAYSSLVSLQDCIEKYAQYALSVGETEIATTLQAIKCNGATSFREALQLLRILHFSIWEAGNYHNTLGRFDQYMYPYYIRDIENGVLTKEDAFDLLEEFFLVCNKDSDLYPGMQQGDNGQSMVLGGRSMTGEYLFNELSRMCLQASYELELIDPKINIRVDRDTPAEIYELGSQLTKIGLGFPQYSNDDVVIPGLIRKGYAEEDAYNYVVAACWEFIIPGVAMDIPNIDALSLIECVRDCMEQLKDCPDYASFYSLIEKEMANRLDAMCKKHHNIYMIPAPMMSLLMDGTIERAKDISEGGKYNNYGIHGTGIATAADSLAAIKKYYYEEQKVDYSAWMNALTHNFKEEKELQELLRKEAPKMGQDDDYVDLIARDLLNSFDRALQGRINEKGGVYRAGTGTAMYYIFHATELGATPDGRSADEKIPANYSPSLYIKQKGPLSVIKSFAKPDLKNVVNGGPLTLEFDQSVFRNDESVAKLGMLVRTFITLGGHQLQLNTVCKEKLLDAKKHPENYRNLIVRVWGWSGYFVELDECYQDHVINRIEFGL</sequence>
<keyword evidence="6" id="KW-0808">Transferase</keyword>
<dbReference type="Pfam" id="PF01228">
    <property type="entry name" value="Gly_radical"/>
    <property type="match status" value="1"/>
</dbReference>
<evidence type="ECO:0000256" key="3">
    <source>
        <dbReference type="PROSITE-ProRule" id="PRU00493"/>
    </source>
</evidence>
<comment type="caution">
    <text evidence="6">The sequence shown here is derived from an EMBL/GenBank/DDBJ whole genome shotgun (WGS) entry which is preliminary data.</text>
</comment>
<protein>
    <submittedName>
        <fullName evidence="6">Formate C-acetyltransferase</fullName>
    </submittedName>
</protein>
<dbReference type="AlphaFoldDB" id="A0A8G2BV89"/>